<dbReference type="Proteomes" id="UP000266841">
    <property type="component" value="Unassembled WGS sequence"/>
</dbReference>
<feature type="compositionally biased region" description="Basic and acidic residues" evidence="1">
    <location>
        <begin position="274"/>
        <end position="284"/>
    </location>
</feature>
<feature type="compositionally biased region" description="Basic and acidic residues" evidence="1">
    <location>
        <begin position="79"/>
        <end position="107"/>
    </location>
</feature>
<keyword evidence="3" id="KW-1185">Reference proteome</keyword>
<sequence length="500" mass="55413">MAKIVEGKMISKESVFADTRHTAPILGLHRSGRSPSHKHSGNGHVAAAPIRARRGIGRRSVNPRSRRAGRGGTDDEEGAAAKRDTARREGVTRRARHEAGAGRRDDTLSQQVHLRLEGADGAPDGLQEEPRDADGGHYDGPHLPDHSPASESGPWHKSLRWTHECHIGRSQTSQATTDGRHRHRRGAPLRPAQQLPDCDPHAERYVLQDCVPRGRSLRSPELRIGVRHDDARNGTIRRGAHERQVAVGMSNLARRGALPARNQNGLQRVQYVHRKPEPDSRNAEEEAGSEESRKRKRHEIACGDSDLEIDSLSGEEEDGSARKRPCFVVFATFQSQIEARASAGVISDFQDQMRRSGREMESGWDPSKIDAKVASVLVPEERARYADGMPLIDLVIGGPTREGVWVVLLIWCPGALTLQAVKPAAWTGNTLTQCATRMDTQQMDGTQQMDTHNGWTRNGWTRNGWTRNGWTRNGWTRNGWTRNKWTHATDGHATDGHAAT</sequence>
<feature type="region of interest" description="Disordered" evidence="1">
    <location>
        <begin position="27"/>
        <end position="156"/>
    </location>
</feature>
<feature type="region of interest" description="Disordered" evidence="1">
    <location>
        <begin position="256"/>
        <end position="299"/>
    </location>
</feature>
<dbReference type="EMBL" id="AGNL01021805">
    <property type="protein sequence ID" value="EJK60007.1"/>
    <property type="molecule type" value="Genomic_DNA"/>
</dbReference>
<dbReference type="OrthoDB" id="7171700at2759"/>
<feature type="compositionally biased region" description="Basic and acidic residues" evidence="1">
    <location>
        <begin position="128"/>
        <end position="145"/>
    </location>
</feature>
<protein>
    <submittedName>
        <fullName evidence="2">Uncharacterized protein</fullName>
    </submittedName>
</protein>
<feature type="non-terminal residue" evidence="2">
    <location>
        <position position="500"/>
    </location>
</feature>
<name>K0SNI7_THAOC</name>
<evidence type="ECO:0000313" key="3">
    <source>
        <dbReference type="Proteomes" id="UP000266841"/>
    </source>
</evidence>
<evidence type="ECO:0000256" key="1">
    <source>
        <dbReference type="SAM" id="MobiDB-lite"/>
    </source>
</evidence>
<feature type="region of interest" description="Disordered" evidence="1">
    <location>
        <begin position="168"/>
        <end position="197"/>
    </location>
</feature>
<accession>K0SNI7</accession>
<feature type="region of interest" description="Disordered" evidence="1">
    <location>
        <begin position="481"/>
        <end position="500"/>
    </location>
</feature>
<comment type="caution">
    <text evidence="2">The sequence shown here is derived from an EMBL/GenBank/DDBJ whole genome shotgun (WGS) entry which is preliminary data.</text>
</comment>
<reference evidence="2 3" key="1">
    <citation type="journal article" date="2012" name="Genome Biol.">
        <title>Genome and low-iron response of an oceanic diatom adapted to chronic iron limitation.</title>
        <authorList>
            <person name="Lommer M."/>
            <person name="Specht M."/>
            <person name="Roy A.S."/>
            <person name="Kraemer L."/>
            <person name="Andreson R."/>
            <person name="Gutowska M.A."/>
            <person name="Wolf J."/>
            <person name="Bergner S.V."/>
            <person name="Schilhabel M.B."/>
            <person name="Klostermeier U.C."/>
            <person name="Beiko R.G."/>
            <person name="Rosenstiel P."/>
            <person name="Hippler M."/>
            <person name="Laroche J."/>
        </authorList>
    </citation>
    <scope>NUCLEOTIDE SEQUENCE [LARGE SCALE GENOMIC DNA]</scope>
    <source>
        <strain evidence="2 3">CCMP1005</strain>
    </source>
</reference>
<proteinExistence type="predicted"/>
<feature type="compositionally biased region" description="Basic residues" evidence="1">
    <location>
        <begin position="30"/>
        <end position="41"/>
    </location>
</feature>
<feature type="compositionally biased region" description="Basic and acidic residues" evidence="1">
    <location>
        <begin position="487"/>
        <end position="500"/>
    </location>
</feature>
<evidence type="ECO:0000313" key="2">
    <source>
        <dbReference type="EMBL" id="EJK60007.1"/>
    </source>
</evidence>
<gene>
    <name evidence="2" type="ORF">THAOC_19713</name>
</gene>
<dbReference type="AlphaFoldDB" id="K0SNI7"/>
<organism evidence="2 3">
    <name type="scientific">Thalassiosira oceanica</name>
    <name type="common">Marine diatom</name>
    <dbReference type="NCBI Taxonomy" id="159749"/>
    <lineage>
        <taxon>Eukaryota</taxon>
        <taxon>Sar</taxon>
        <taxon>Stramenopiles</taxon>
        <taxon>Ochrophyta</taxon>
        <taxon>Bacillariophyta</taxon>
        <taxon>Coscinodiscophyceae</taxon>
        <taxon>Thalassiosirophycidae</taxon>
        <taxon>Thalassiosirales</taxon>
        <taxon>Thalassiosiraceae</taxon>
        <taxon>Thalassiosira</taxon>
    </lineage>
</organism>